<feature type="compositionally biased region" description="Low complexity" evidence="1">
    <location>
        <begin position="64"/>
        <end position="84"/>
    </location>
</feature>
<evidence type="ECO:0000256" key="1">
    <source>
        <dbReference type="SAM" id="MobiDB-lite"/>
    </source>
</evidence>
<dbReference type="AlphaFoldDB" id="D7FPG3"/>
<feature type="region of interest" description="Disordered" evidence="1">
    <location>
        <begin position="22"/>
        <end position="110"/>
    </location>
</feature>
<keyword evidence="3" id="KW-1185">Reference proteome</keyword>
<dbReference type="Proteomes" id="UP000002630">
    <property type="component" value="Linkage Group LG17"/>
</dbReference>
<feature type="compositionally biased region" description="Low complexity" evidence="1">
    <location>
        <begin position="25"/>
        <end position="35"/>
    </location>
</feature>
<protein>
    <submittedName>
        <fullName evidence="2">Uncharacterized protein</fullName>
    </submittedName>
</protein>
<feature type="region of interest" description="Disordered" evidence="1">
    <location>
        <begin position="126"/>
        <end position="156"/>
    </location>
</feature>
<evidence type="ECO:0000313" key="2">
    <source>
        <dbReference type="EMBL" id="CBJ30421.1"/>
    </source>
</evidence>
<name>D7FPG3_ECTSI</name>
<organism evidence="2 3">
    <name type="scientific">Ectocarpus siliculosus</name>
    <name type="common">Brown alga</name>
    <name type="synonym">Conferva siliculosa</name>
    <dbReference type="NCBI Taxonomy" id="2880"/>
    <lineage>
        <taxon>Eukaryota</taxon>
        <taxon>Sar</taxon>
        <taxon>Stramenopiles</taxon>
        <taxon>Ochrophyta</taxon>
        <taxon>PX clade</taxon>
        <taxon>Phaeophyceae</taxon>
        <taxon>Ectocarpales</taxon>
        <taxon>Ectocarpaceae</taxon>
        <taxon>Ectocarpus</taxon>
    </lineage>
</organism>
<accession>D7FPG3</accession>
<feature type="compositionally biased region" description="Gly residues" evidence="1">
    <location>
        <begin position="85"/>
        <end position="101"/>
    </location>
</feature>
<proteinExistence type="predicted"/>
<dbReference type="EMBL" id="FN649742">
    <property type="protein sequence ID" value="CBJ30421.1"/>
    <property type="molecule type" value="Genomic_DNA"/>
</dbReference>
<reference evidence="2 3" key="1">
    <citation type="journal article" date="2010" name="Nature">
        <title>The Ectocarpus genome and the independent evolution of multicellularity in brown algae.</title>
        <authorList>
            <person name="Cock J.M."/>
            <person name="Sterck L."/>
            <person name="Rouze P."/>
            <person name="Scornet D."/>
            <person name="Allen A.E."/>
            <person name="Amoutzias G."/>
            <person name="Anthouard V."/>
            <person name="Artiguenave F."/>
            <person name="Aury J.M."/>
            <person name="Badger J.H."/>
            <person name="Beszteri B."/>
            <person name="Billiau K."/>
            <person name="Bonnet E."/>
            <person name="Bothwell J.H."/>
            <person name="Bowler C."/>
            <person name="Boyen C."/>
            <person name="Brownlee C."/>
            <person name="Carrano C.J."/>
            <person name="Charrier B."/>
            <person name="Cho G.Y."/>
            <person name="Coelho S.M."/>
            <person name="Collen J."/>
            <person name="Corre E."/>
            <person name="Da Silva C."/>
            <person name="Delage L."/>
            <person name="Delaroque N."/>
            <person name="Dittami S.M."/>
            <person name="Doulbeau S."/>
            <person name="Elias M."/>
            <person name="Farnham G."/>
            <person name="Gachon C.M."/>
            <person name="Gschloessl B."/>
            <person name="Heesch S."/>
            <person name="Jabbari K."/>
            <person name="Jubin C."/>
            <person name="Kawai H."/>
            <person name="Kimura K."/>
            <person name="Kloareg B."/>
            <person name="Kupper F.C."/>
            <person name="Lang D."/>
            <person name="Le Bail A."/>
            <person name="Leblanc C."/>
            <person name="Lerouge P."/>
            <person name="Lohr M."/>
            <person name="Lopez P.J."/>
            <person name="Martens C."/>
            <person name="Maumus F."/>
            <person name="Michel G."/>
            <person name="Miranda-Saavedra D."/>
            <person name="Morales J."/>
            <person name="Moreau H."/>
            <person name="Motomura T."/>
            <person name="Nagasato C."/>
            <person name="Napoli C.A."/>
            <person name="Nelson D.R."/>
            <person name="Nyvall-Collen P."/>
            <person name="Peters A.F."/>
            <person name="Pommier C."/>
            <person name="Potin P."/>
            <person name="Poulain J."/>
            <person name="Quesneville H."/>
            <person name="Read B."/>
            <person name="Rensing S.A."/>
            <person name="Ritter A."/>
            <person name="Rousvoal S."/>
            <person name="Samanta M."/>
            <person name="Samson G."/>
            <person name="Schroeder D.C."/>
            <person name="Segurens B."/>
            <person name="Strittmatter M."/>
            <person name="Tonon T."/>
            <person name="Tregear J.W."/>
            <person name="Valentin K."/>
            <person name="von Dassow P."/>
            <person name="Yamagishi T."/>
            <person name="Van de Peer Y."/>
            <person name="Wincker P."/>
        </authorList>
    </citation>
    <scope>NUCLEOTIDE SEQUENCE [LARGE SCALE GENOMIC DNA]</scope>
    <source>
        <strain evidence="3">Ec32 / CCAP1310/4</strain>
    </source>
</reference>
<feature type="compositionally biased region" description="Polar residues" evidence="1">
    <location>
        <begin position="53"/>
        <end position="62"/>
    </location>
</feature>
<gene>
    <name evidence="2" type="ORF">Esi_0189_0050</name>
</gene>
<dbReference type="EMBL" id="FN648355">
    <property type="protein sequence ID" value="CBJ30421.1"/>
    <property type="molecule type" value="Genomic_DNA"/>
</dbReference>
<evidence type="ECO:0000313" key="3">
    <source>
        <dbReference type="Proteomes" id="UP000002630"/>
    </source>
</evidence>
<dbReference type="InParanoid" id="D7FPG3"/>
<sequence>MASFEEAAVVERATGVVRVKPEQEAAALGGSSSSRAIDEQHKRGRECNGGGDNSSQRWTRSHSPLRQLLSSASSSRPGSPKVGNDGLGNGIGGGGGGGSAGGMQPISSLESAHDEALGVLAGAAANAKPCDIPPSDDIERATQHKQRPQQPQQQQQVFVKNVLRPVSYDECHIPSEDGQDDGGDDGNVNPGNVSRPLPATVVSSDPVPSVRQPC</sequence>
<feature type="region of interest" description="Disordered" evidence="1">
    <location>
        <begin position="168"/>
        <end position="214"/>
    </location>
</feature>